<dbReference type="KEGG" id="lins:G7067_06625"/>
<proteinExistence type="predicted"/>
<evidence type="ECO:0000313" key="1">
    <source>
        <dbReference type="EMBL" id="QIM16167.1"/>
    </source>
</evidence>
<dbReference type="RefSeq" id="WP_166322922.1">
    <property type="nucleotide sequence ID" value="NZ_CP049934.1"/>
</dbReference>
<dbReference type="Proteomes" id="UP000501387">
    <property type="component" value="Chromosome"/>
</dbReference>
<dbReference type="AlphaFoldDB" id="A0A6G8FIH0"/>
<protein>
    <submittedName>
        <fullName evidence="1">Uncharacterized protein</fullName>
    </submittedName>
</protein>
<accession>A0A6G8FIH0</accession>
<name>A0A6G8FIH0_9MICO</name>
<reference evidence="1 2" key="1">
    <citation type="submission" date="2020-03" db="EMBL/GenBank/DDBJ databases">
        <title>Leucobacter sp. nov., isolated from beetles.</title>
        <authorList>
            <person name="Hyun D.-W."/>
            <person name="Bae J.-W."/>
        </authorList>
    </citation>
    <scope>NUCLEOTIDE SEQUENCE [LARGE SCALE GENOMIC DNA]</scope>
    <source>
        <strain evidence="1 2">HDW9B</strain>
    </source>
</reference>
<sequence length="113" mass="12149">MTRRPILLVLVLQLALVVATPTFWMIDILQAEAYTQVFSEPIEDGNAPVSDDDPEPQNALIAPTHSLASALGFSASEVCLPLVTTDRVARFARCLLPPAPFLEVPTSPPLAVV</sequence>
<dbReference type="EMBL" id="CP049934">
    <property type="protein sequence ID" value="QIM16167.1"/>
    <property type="molecule type" value="Genomic_DNA"/>
</dbReference>
<organism evidence="1 2">
    <name type="scientific">Leucobacter insecticola</name>
    <dbReference type="NCBI Taxonomy" id="2714934"/>
    <lineage>
        <taxon>Bacteria</taxon>
        <taxon>Bacillati</taxon>
        <taxon>Actinomycetota</taxon>
        <taxon>Actinomycetes</taxon>
        <taxon>Micrococcales</taxon>
        <taxon>Microbacteriaceae</taxon>
        <taxon>Leucobacter</taxon>
    </lineage>
</organism>
<keyword evidence="2" id="KW-1185">Reference proteome</keyword>
<evidence type="ECO:0000313" key="2">
    <source>
        <dbReference type="Proteomes" id="UP000501387"/>
    </source>
</evidence>
<gene>
    <name evidence="1" type="ORF">G7067_06625</name>
</gene>